<feature type="chain" id="PRO_5046077040" description="Secreted protein" evidence="1">
    <location>
        <begin position="23"/>
        <end position="163"/>
    </location>
</feature>
<evidence type="ECO:0000313" key="2">
    <source>
        <dbReference type="EMBL" id="MDN4161111.1"/>
    </source>
</evidence>
<name>A0ABT8ESX6_9ACTN</name>
<keyword evidence="1" id="KW-0732">Signal</keyword>
<comment type="caution">
    <text evidence="2">The sequence shown here is derived from an EMBL/GenBank/DDBJ whole genome shotgun (WGS) entry which is preliminary data.</text>
</comment>
<evidence type="ECO:0000256" key="1">
    <source>
        <dbReference type="SAM" id="SignalP"/>
    </source>
</evidence>
<evidence type="ECO:0008006" key="4">
    <source>
        <dbReference type="Google" id="ProtNLM"/>
    </source>
</evidence>
<proteinExistence type="predicted"/>
<keyword evidence="3" id="KW-1185">Reference proteome</keyword>
<dbReference type="RefSeq" id="WP_300959992.1">
    <property type="nucleotide sequence ID" value="NZ_JAUHJR010000002.1"/>
</dbReference>
<reference evidence="2" key="1">
    <citation type="submission" date="2023-06" db="EMBL/GenBank/DDBJ databases">
        <title>Draft genome sequence of Nocardioides sp. SOB72.</title>
        <authorList>
            <person name="Zhang G."/>
        </authorList>
    </citation>
    <scope>NUCLEOTIDE SEQUENCE</scope>
    <source>
        <strain evidence="2">SOB72</strain>
    </source>
</reference>
<organism evidence="2 3">
    <name type="scientific">Nocardioides abyssi</name>
    <dbReference type="NCBI Taxonomy" id="3058370"/>
    <lineage>
        <taxon>Bacteria</taxon>
        <taxon>Bacillati</taxon>
        <taxon>Actinomycetota</taxon>
        <taxon>Actinomycetes</taxon>
        <taxon>Propionibacteriales</taxon>
        <taxon>Nocardioidaceae</taxon>
        <taxon>Nocardioides</taxon>
    </lineage>
</organism>
<gene>
    <name evidence="2" type="ORF">QWY29_07050</name>
</gene>
<evidence type="ECO:0000313" key="3">
    <source>
        <dbReference type="Proteomes" id="UP001168537"/>
    </source>
</evidence>
<protein>
    <recommendedName>
        <fullName evidence="4">Secreted protein</fullName>
    </recommendedName>
</protein>
<accession>A0ABT8ESX6</accession>
<dbReference type="Proteomes" id="UP001168537">
    <property type="component" value="Unassembled WGS sequence"/>
</dbReference>
<feature type="signal peptide" evidence="1">
    <location>
        <begin position="1"/>
        <end position="22"/>
    </location>
</feature>
<dbReference type="EMBL" id="JAUHJR010000002">
    <property type="protein sequence ID" value="MDN4161111.1"/>
    <property type="molecule type" value="Genomic_DNA"/>
</dbReference>
<sequence length="163" mass="17710">MPAALIGLVLASSSIGCSSAMNEDNAPRPRQERASRTVATPTLDPWLTGRMATDRQAYVPGDQVVVRWYSRERRGIAYSLDGWTGTEWKTEYYVIAVSQGYAPAARPTWWDANERRGWVDIGVSGSGSDVAVVPDVADPGTYRLCTANAARKSCVLLSVGEIN</sequence>